<feature type="compositionally biased region" description="Basic and acidic residues" evidence="2">
    <location>
        <begin position="1"/>
        <end position="15"/>
    </location>
</feature>
<feature type="region of interest" description="Disordered" evidence="2">
    <location>
        <begin position="1"/>
        <end position="60"/>
    </location>
</feature>
<feature type="domain" description="C2H2-type" evidence="3">
    <location>
        <begin position="310"/>
        <end position="337"/>
    </location>
</feature>
<organism evidence="4 5">
    <name type="scientific">Mycena citricolor</name>
    <dbReference type="NCBI Taxonomy" id="2018698"/>
    <lineage>
        <taxon>Eukaryota</taxon>
        <taxon>Fungi</taxon>
        <taxon>Dikarya</taxon>
        <taxon>Basidiomycota</taxon>
        <taxon>Agaricomycotina</taxon>
        <taxon>Agaricomycetes</taxon>
        <taxon>Agaricomycetidae</taxon>
        <taxon>Agaricales</taxon>
        <taxon>Marasmiineae</taxon>
        <taxon>Mycenaceae</taxon>
        <taxon>Mycena</taxon>
    </lineage>
</organism>
<accession>A0AAD2JY05</accession>
<feature type="region of interest" description="Disordered" evidence="2">
    <location>
        <begin position="221"/>
        <end position="287"/>
    </location>
</feature>
<evidence type="ECO:0000256" key="1">
    <source>
        <dbReference type="PROSITE-ProRule" id="PRU00042"/>
    </source>
</evidence>
<dbReference type="Proteomes" id="UP001295794">
    <property type="component" value="Unassembled WGS sequence"/>
</dbReference>
<name>A0AAD2JY05_9AGAR</name>
<gene>
    <name evidence="4" type="ORF">MYCIT1_LOCUS11258</name>
</gene>
<proteinExistence type="predicted"/>
<dbReference type="Gene3D" id="3.30.160.60">
    <property type="entry name" value="Classic Zinc Finger"/>
    <property type="match status" value="1"/>
</dbReference>
<dbReference type="EMBL" id="CAVNYO010000138">
    <property type="protein sequence ID" value="CAK5268167.1"/>
    <property type="molecule type" value="Genomic_DNA"/>
</dbReference>
<evidence type="ECO:0000256" key="2">
    <source>
        <dbReference type="SAM" id="MobiDB-lite"/>
    </source>
</evidence>
<feature type="non-terminal residue" evidence="4">
    <location>
        <position position="1"/>
    </location>
</feature>
<dbReference type="PROSITE" id="PS00028">
    <property type="entry name" value="ZINC_FINGER_C2H2_1"/>
    <property type="match status" value="1"/>
</dbReference>
<dbReference type="GO" id="GO:0008270">
    <property type="term" value="F:zinc ion binding"/>
    <property type="evidence" value="ECO:0007669"/>
    <property type="project" value="UniProtKB-KW"/>
</dbReference>
<evidence type="ECO:0000313" key="5">
    <source>
        <dbReference type="Proteomes" id="UP001295794"/>
    </source>
</evidence>
<reference evidence="4" key="1">
    <citation type="submission" date="2023-11" db="EMBL/GenBank/DDBJ databases">
        <authorList>
            <person name="De Vega J J."/>
            <person name="De Vega J J."/>
        </authorList>
    </citation>
    <scope>NUCLEOTIDE SEQUENCE</scope>
</reference>
<dbReference type="InterPro" id="IPR013087">
    <property type="entry name" value="Znf_C2H2_type"/>
</dbReference>
<keyword evidence="5" id="KW-1185">Reference proteome</keyword>
<sequence length="368" mass="40303">HDHPPSITKDSERRAPGGPKSANKTAKTSAGAFLDIRNEDMAPPASPSTPSHPETPDDMERLCERPAMSTVGTLVAYTSDGGYELSPYSIASSSYLSLDLSEDTSGVEYSPFEYGLLDPARESPRSIWLQTHYAFLPHDEPSYDAQSPPPATELSPIMQGLCLKDTPIESDCQNDGAVCATFGMFDSFGVAEHSLLFETPPPLSGTQKLCLRAGSQPDLLHPNTALGTDRSGDHRRWSDVGRRPPYDDRFLQPQASPSGSFSDYALSSGLPSPSASPDFGASTSSIPLPAPVSRANALASEKRRKHERRFQCSMCRLRFTTKSGVRNHEDRHYGIYRFACSCENKFRTSHDLKRHLSKKSDGHWPVAV</sequence>
<keyword evidence="1" id="KW-0862">Zinc</keyword>
<feature type="compositionally biased region" description="Low complexity" evidence="2">
    <location>
        <begin position="265"/>
        <end position="277"/>
    </location>
</feature>
<keyword evidence="1" id="KW-0863">Zinc-finger</keyword>
<dbReference type="SUPFAM" id="SSF57667">
    <property type="entry name" value="beta-beta-alpha zinc fingers"/>
    <property type="match status" value="1"/>
</dbReference>
<protein>
    <recommendedName>
        <fullName evidence="3">C2H2-type domain-containing protein</fullName>
    </recommendedName>
</protein>
<evidence type="ECO:0000313" key="4">
    <source>
        <dbReference type="EMBL" id="CAK5268167.1"/>
    </source>
</evidence>
<dbReference type="InterPro" id="IPR036236">
    <property type="entry name" value="Znf_C2H2_sf"/>
</dbReference>
<evidence type="ECO:0000259" key="3">
    <source>
        <dbReference type="PROSITE" id="PS50157"/>
    </source>
</evidence>
<comment type="caution">
    <text evidence="4">The sequence shown here is derived from an EMBL/GenBank/DDBJ whole genome shotgun (WGS) entry which is preliminary data.</text>
</comment>
<keyword evidence="1" id="KW-0479">Metal-binding</keyword>
<dbReference type="PROSITE" id="PS50157">
    <property type="entry name" value="ZINC_FINGER_C2H2_2"/>
    <property type="match status" value="1"/>
</dbReference>
<dbReference type="AlphaFoldDB" id="A0AAD2JY05"/>
<feature type="compositionally biased region" description="Basic and acidic residues" evidence="2">
    <location>
        <begin position="230"/>
        <end position="250"/>
    </location>
</feature>